<proteinExistence type="predicted"/>
<dbReference type="HOGENOM" id="CLU_3211428_0_0_5"/>
<sequence>MLVVELIHVVQVIREGFLRYARETTANVESDRPPPCSHRWRDTP</sequence>
<comment type="caution">
    <text evidence="1">The sequence shown here is derived from an EMBL/GenBank/DDBJ whole genome shotgun (WGS) entry which is preliminary data.</text>
</comment>
<gene>
    <name evidence="1" type="ORF">HMPREF9696_01095</name>
</gene>
<dbReference type="EMBL" id="AGWY01000005">
    <property type="protein sequence ID" value="EKS40083.1"/>
    <property type="molecule type" value="Genomic_DNA"/>
</dbReference>
<evidence type="ECO:0000313" key="1">
    <source>
        <dbReference type="EMBL" id="EKS40083.1"/>
    </source>
</evidence>
<evidence type="ECO:0000313" key="2">
    <source>
        <dbReference type="Proteomes" id="UP000001095"/>
    </source>
</evidence>
<dbReference type="AlphaFoldDB" id="K8PNY3"/>
<dbReference type="PATRIC" id="fig|883079.3.peg.1117"/>
<keyword evidence="2" id="KW-1185">Reference proteome</keyword>
<name>K8PNY3_9BRAD</name>
<accession>K8PNY3</accession>
<dbReference type="RefSeq" id="WP_002711961.1">
    <property type="nucleotide sequence ID" value="NZ_KB375281.1"/>
</dbReference>
<dbReference type="Proteomes" id="UP000001095">
    <property type="component" value="Unassembled WGS sequence"/>
</dbReference>
<protein>
    <submittedName>
        <fullName evidence="1">Uncharacterized protein</fullName>
    </submittedName>
</protein>
<reference evidence="1 2" key="1">
    <citation type="submission" date="2012-04" db="EMBL/GenBank/DDBJ databases">
        <title>The Genome Sequence of Afipia clevelandensis ATCC 49720.</title>
        <authorList>
            <consortium name="The Broad Institute Genome Sequencing Platform"/>
            <person name="Earl A."/>
            <person name="Ward D."/>
            <person name="Feldgarden M."/>
            <person name="Gevers D."/>
            <person name="Huys G."/>
            <person name="Walker B."/>
            <person name="Young S.K."/>
            <person name="Zeng Q."/>
            <person name="Gargeya S."/>
            <person name="Fitzgerald M."/>
            <person name="Haas B."/>
            <person name="Abouelleil A."/>
            <person name="Alvarado L."/>
            <person name="Arachchi H.M."/>
            <person name="Berlin A."/>
            <person name="Chapman S.B."/>
            <person name="Goldberg J."/>
            <person name="Griggs A."/>
            <person name="Gujja S."/>
            <person name="Hansen M."/>
            <person name="Howarth C."/>
            <person name="Imamovic A."/>
            <person name="Larimer J."/>
            <person name="McCowen C."/>
            <person name="Montmayeur A."/>
            <person name="Murphy C."/>
            <person name="Neiman D."/>
            <person name="Pearson M."/>
            <person name="Priest M."/>
            <person name="Roberts A."/>
            <person name="Saif S."/>
            <person name="Shea T."/>
            <person name="Sisk P."/>
            <person name="Sykes S."/>
            <person name="Wortman J."/>
            <person name="Nusbaum C."/>
            <person name="Birren B."/>
        </authorList>
    </citation>
    <scope>NUCLEOTIDE SEQUENCE [LARGE SCALE GENOMIC DNA]</scope>
    <source>
        <strain evidence="1 2">ATCC 49720</strain>
    </source>
</reference>
<organism evidence="1 2">
    <name type="scientific">Afipia clevelandensis ATCC 49720</name>
    <dbReference type="NCBI Taxonomy" id="883079"/>
    <lineage>
        <taxon>Bacteria</taxon>
        <taxon>Pseudomonadati</taxon>
        <taxon>Pseudomonadota</taxon>
        <taxon>Alphaproteobacteria</taxon>
        <taxon>Hyphomicrobiales</taxon>
        <taxon>Nitrobacteraceae</taxon>
        <taxon>Afipia</taxon>
    </lineage>
</organism>